<accession>A0A974PD04</accession>
<evidence type="ECO:0000313" key="2">
    <source>
        <dbReference type="Proteomes" id="UP000595841"/>
    </source>
</evidence>
<keyword evidence="2" id="KW-1185">Reference proteome</keyword>
<dbReference type="Proteomes" id="UP000595841">
    <property type="component" value="Chromosome"/>
</dbReference>
<dbReference type="EMBL" id="CP068595">
    <property type="protein sequence ID" value="QQZ61590.1"/>
    <property type="molecule type" value="Genomic_DNA"/>
</dbReference>
<protein>
    <submittedName>
        <fullName evidence="1">RHS repeat protein</fullName>
    </submittedName>
</protein>
<sequence length="536" mass="60481">MKFTFNRCIFIFGIALFVFLDVTSNSALAMKSYFYDTNGRLVQESALTGETVRYSYDQNGNLKSKSSGESFFQYLSAFSSEQGQSNWYYQIWNGTRYEDMTWNAVESRWRGKKDWDIISKEWMHPDGNDVALKWVAPQTGSIRITGKVAKHPINLQGDGVRVKIMKNGTQVWPASGWQNINGDDSVGVTPTVNVNVVIGDSLYFIVNQNGNNGYDGTTWNPAITYIEKFSSAFSTEQGRNNWYYQTWSGMRYEDMVWNAAESRWQGRKTWNIISKEWMHPDGDVALKWVAPQTGSIRITGKVAKYPTNLQGDGVRVKIMKNGTQVWPASGWQNINGDDSVGITPTVNVNVAIGDSLYFIVNQNGNYGYDGTTWNPAITYIEKFSSAFSTEQGQSNWYYQIWNGTRYEDMTWNAVESRWRGKKDWDIISKEWMHPDGNDVALKWVAPQTGPIRITGKVAKHPINLQGDGVRVKIMKNGTQVWPASGWQNINGGDAVGVTPAVNVNVTIGDALYFIVNQNGNNGYDATTWNPAINYLN</sequence>
<dbReference type="Pfam" id="PF05593">
    <property type="entry name" value="RHS_repeat"/>
    <property type="match status" value="1"/>
</dbReference>
<dbReference type="RefSeq" id="WP_202676996.1">
    <property type="nucleotide sequence ID" value="NZ_CP068595.1"/>
</dbReference>
<organism evidence="1 2">
    <name type="scientific">Paenibacillus sonchi</name>
    <dbReference type="NCBI Taxonomy" id="373687"/>
    <lineage>
        <taxon>Bacteria</taxon>
        <taxon>Bacillati</taxon>
        <taxon>Bacillota</taxon>
        <taxon>Bacilli</taxon>
        <taxon>Bacillales</taxon>
        <taxon>Paenibacillaceae</taxon>
        <taxon>Paenibacillus</taxon>
        <taxon>Paenibacillus sonchi group</taxon>
    </lineage>
</organism>
<gene>
    <name evidence="1" type="ORF">JI735_02160</name>
</gene>
<dbReference type="InterPro" id="IPR006530">
    <property type="entry name" value="YD"/>
</dbReference>
<proteinExistence type="predicted"/>
<name>A0A974PD04_9BACL</name>
<dbReference type="InterPro" id="IPR031325">
    <property type="entry name" value="RHS_repeat"/>
</dbReference>
<dbReference type="NCBIfam" id="TIGR01643">
    <property type="entry name" value="YD_repeat_2x"/>
    <property type="match status" value="1"/>
</dbReference>
<dbReference type="AlphaFoldDB" id="A0A974PD04"/>
<evidence type="ECO:0000313" key="1">
    <source>
        <dbReference type="EMBL" id="QQZ61590.1"/>
    </source>
</evidence>
<dbReference type="KEGG" id="pson:JI735_02160"/>
<reference evidence="1 2" key="1">
    <citation type="submission" date="2021-01" db="EMBL/GenBank/DDBJ databases">
        <title>Whole genome sequence of Paenibacillus sonchi LMG 24727 for comparative genomics.</title>
        <authorList>
            <person name="Lee G."/>
            <person name="Kim M.-J."/>
            <person name="Lim K."/>
            <person name="Shin J.-H."/>
        </authorList>
    </citation>
    <scope>NUCLEOTIDE SEQUENCE [LARGE SCALE GENOMIC DNA]</scope>
    <source>
        <strain evidence="1 2">LMG 24727</strain>
    </source>
</reference>